<accession>A0A556PS29</accession>
<reference evidence="20 21" key="1">
    <citation type="submission" date="2019-07" db="EMBL/GenBank/DDBJ databases">
        <title>Allobacillus sp. nov. SKP isolated from shrimp paste of Euphausiacea.</title>
        <authorList>
            <person name="Kanchanasin P."/>
            <person name="Tanasupawat S."/>
            <person name="Shi W."/>
            <person name="Wu L."/>
            <person name="Ma J."/>
        </authorList>
    </citation>
    <scope>NUCLEOTIDE SEQUENCE [LARGE SCALE GENOMIC DNA]</scope>
    <source>
        <strain evidence="20 21">SKP4-8</strain>
    </source>
</reference>
<evidence type="ECO:0000256" key="6">
    <source>
        <dbReference type="ARBA" id="ARBA00012487"/>
    </source>
</evidence>
<dbReference type="PANTHER" id="PTHR46382">
    <property type="entry name" value="PHOSPHATIDATE CYTIDYLYLTRANSFERASE"/>
    <property type="match status" value="1"/>
</dbReference>
<evidence type="ECO:0000256" key="1">
    <source>
        <dbReference type="ARBA" id="ARBA00001698"/>
    </source>
</evidence>
<keyword evidence="10 18" id="KW-0808">Transferase</keyword>
<keyword evidence="21" id="KW-1185">Reference proteome</keyword>
<proteinExistence type="inferred from homology"/>
<gene>
    <name evidence="20" type="ORF">FPQ13_02700</name>
</gene>
<evidence type="ECO:0000256" key="19">
    <source>
        <dbReference type="SAM" id="Phobius"/>
    </source>
</evidence>
<comment type="pathway">
    <text evidence="3 18">Phospholipid metabolism; CDP-diacylglycerol biosynthesis; CDP-diacylglycerol from sn-glycerol 3-phosphate: step 3/3.</text>
</comment>
<feature type="transmembrane region" description="Helical" evidence="19">
    <location>
        <begin position="199"/>
        <end position="219"/>
    </location>
</feature>
<comment type="pathway">
    <text evidence="4">Lipid metabolism.</text>
</comment>
<feature type="transmembrane region" description="Helical" evidence="19">
    <location>
        <begin position="6"/>
        <end position="35"/>
    </location>
</feature>
<dbReference type="GO" id="GO:0005886">
    <property type="term" value="C:plasma membrane"/>
    <property type="evidence" value="ECO:0007669"/>
    <property type="project" value="UniProtKB-SubCell"/>
</dbReference>
<evidence type="ECO:0000256" key="16">
    <source>
        <dbReference type="ARBA" id="ARBA00023209"/>
    </source>
</evidence>
<dbReference type="PANTHER" id="PTHR46382:SF1">
    <property type="entry name" value="PHOSPHATIDATE CYTIDYLYLTRANSFERASE"/>
    <property type="match status" value="1"/>
</dbReference>
<comment type="caution">
    <text evidence="20">The sequence shown here is derived from an EMBL/GenBank/DDBJ whole genome shotgun (WGS) entry which is preliminary data.</text>
</comment>
<feature type="transmembrane region" description="Helical" evidence="19">
    <location>
        <begin position="77"/>
        <end position="98"/>
    </location>
</feature>
<evidence type="ECO:0000256" key="8">
    <source>
        <dbReference type="ARBA" id="ARBA00022475"/>
    </source>
</evidence>
<evidence type="ECO:0000256" key="18">
    <source>
        <dbReference type="RuleBase" id="RU003938"/>
    </source>
</evidence>
<dbReference type="GO" id="GO:0004605">
    <property type="term" value="F:phosphatidate cytidylyltransferase activity"/>
    <property type="evidence" value="ECO:0007669"/>
    <property type="project" value="UniProtKB-EC"/>
</dbReference>
<evidence type="ECO:0000256" key="17">
    <source>
        <dbReference type="ARBA" id="ARBA00023264"/>
    </source>
</evidence>
<dbReference type="Pfam" id="PF01148">
    <property type="entry name" value="CTP_transf_1"/>
    <property type="match status" value="1"/>
</dbReference>
<protein>
    <recommendedName>
        <fullName evidence="7 18">Phosphatidate cytidylyltransferase</fullName>
        <ecNumber evidence="6 18">2.7.7.41</ecNumber>
    </recommendedName>
</protein>
<evidence type="ECO:0000256" key="13">
    <source>
        <dbReference type="ARBA" id="ARBA00022989"/>
    </source>
</evidence>
<keyword evidence="16" id="KW-0594">Phospholipid biosynthesis</keyword>
<evidence type="ECO:0000256" key="12">
    <source>
        <dbReference type="ARBA" id="ARBA00022695"/>
    </source>
</evidence>
<keyword evidence="17" id="KW-1208">Phospholipid metabolism</keyword>
<evidence type="ECO:0000313" key="21">
    <source>
        <dbReference type="Proteomes" id="UP000316425"/>
    </source>
</evidence>
<keyword evidence="15 19" id="KW-0472">Membrane</keyword>
<evidence type="ECO:0000256" key="7">
    <source>
        <dbReference type="ARBA" id="ARBA00019373"/>
    </source>
</evidence>
<evidence type="ECO:0000313" key="20">
    <source>
        <dbReference type="EMBL" id="TSJ67183.1"/>
    </source>
</evidence>
<feature type="transmembrane region" description="Helical" evidence="19">
    <location>
        <begin position="174"/>
        <end position="193"/>
    </location>
</feature>
<dbReference type="Proteomes" id="UP000316425">
    <property type="component" value="Unassembled WGS sequence"/>
</dbReference>
<dbReference type="GO" id="GO:0016024">
    <property type="term" value="P:CDP-diacylglycerol biosynthetic process"/>
    <property type="evidence" value="ECO:0007669"/>
    <property type="project" value="UniProtKB-UniPathway"/>
</dbReference>
<dbReference type="RefSeq" id="WP_144087773.1">
    <property type="nucleotide sequence ID" value="NZ_VMHE01000002.1"/>
</dbReference>
<feature type="transmembrane region" description="Helical" evidence="19">
    <location>
        <begin position="47"/>
        <end position="65"/>
    </location>
</feature>
<evidence type="ECO:0000256" key="9">
    <source>
        <dbReference type="ARBA" id="ARBA00022516"/>
    </source>
</evidence>
<keyword evidence="14" id="KW-0443">Lipid metabolism</keyword>
<comment type="similarity">
    <text evidence="5 18">Belongs to the CDS family.</text>
</comment>
<comment type="catalytic activity">
    <reaction evidence="1 18">
        <text>a 1,2-diacyl-sn-glycero-3-phosphate + CTP + H(+) = a CDP-1,2-diacyl-sn-glycerol + diphosphate</text>
        <dbReference type="Rhea" id="RHEA:16229"/>
        <dbReference type="ChEBI" id="CHEBI:15378"/>
        <dbReference type="ChEBI" id="CHEBI:33019"/>
        <dbReference type="ChEBI" id="CHEBI:37563"/>
        <dbReference type="ChEBI" id="CHEBI:58332"/>
        <dbReference type="ChEBI" id="CHEBI:58608"/>
        <dbReference type="EC" id="2.7.7.41"/>
    </reaction>
</comment>
<dbReference type="EC" id="2.7.7.41" evidence="6 18"/>
<comment type="subcellular location">
    <subcellularLocation>
        <location evidence="2">Cell membrane</location>
        <topology evidence="2">Multi-pass membrane protein</topology>
    </subcellularLocation>
</comment>
<evidence type="ECO:0000256" key="3">
    <source>
        <dbReference type="ARBA" id="ARBA00005119"/>
    </source>
</evidence>
<evidence type="ECO:0000256" key="15">
    <source>
        <dbReference type="ARBA" id="ARBA00023136"/>
    </source>
</evidence>
<sequence length="262" mass="29608">MKERIITAIIGLILFIPLVIYGEWPFVVMVFLLATIAFYELMRMNKVPFNSFPAVIGVIMLWLLLCDENVLPFAERIPLSRIEIIFLSFLLLLAYTVLVKNKFTFNGVSYVLTSALYIGIGFSYFIETRYDGLEYVIYVLVVIWLTDTGAFFTGKFFGKTKLWPAISPKKTIEGFFGGIISAVIAVLILQSITTIHDNLLILLLVTVLASFTAQIGDLVESALKRHMEVKDSGTILPGHGGILDRFDSLIFMVPFLHFIHFF</sequence>
<evidence type="ECO:0000256" key="11">
    <source>
        <dbReference type="ARBA" id="ARBA00022692"/>
    </source>
</evidence>
<evidence type="ECO:0000256" key="14">
    <source>
        <dbReference type="ARBA" id="ARBA00023098"/>
    </source>
</evidence>
<keyword evidence="8" id="KW-1003">Cell membrane</keyword>
<evidence type="ECO:0000256" key="10">
    <source>
        <dbReference type="ARBA" id="ARBA00022679"/>
    </source>
</evidence>
<keyword evidence="12 18" id="KW-0548">Nucleotidyltransferase</keyword>
<dbReference type="EMBL" id="VMHE01000002">
    <property type="protein sequence ID" value="TSJ67183.1"/>
    <property type="molecule type" value="Genomic_DNA"/>
</dbReference>
<feature type="transmembrane region" description="Helical" evidence="19">
    <location>
        <begin position="105"/>
        <end position="126"/>
    </location>
</feature>
<dbReference type="OrthoDB" id="9799199at2"/>
<dbReference type="InterPro" id="IPR000374">
    <property type="entry name" value="PC_trans"/>
</dbReference>
<keyword evidence="11 18" id="KW-0812">Transmembrane</keyword>
<name>A0A556PS29_9BACI</name>
<dbReference type="UniPathway" id="UPA00557">
    <property type="reaction ID" value="UER00614"/>
</dbReference>
<dbReference type="PROSITE" id="PS01315">
    <property type="entry name" value="CDS"/>
    <property type="match status" value="1"/>
</dbReference>
<organism evidence="20 21">
    <name type="scientific">Allobacillus salarius</name>
    <dbReference type="NCBI Taxonomy" id="1955272"/>
    <lineage>
        <taxon>Bacteria</taxon>
        <taxon>Bacillati</taxon>
        <taxon>Bacillota</taxon>
        <taxon>Bacilli</taxon>
        <taxon>Bacillales</taxon>
        <taxon>Bacillaceae</taxon>
        <taxon>Allobacillus</taxon>
    </lineage>
</organism>
<keyword evidence="9" id="KW-0444">Lipid biosynthesis</keyword>
<evidence type="ECO:0000256" key="2">
    <source>
        <dbReference type="ARBA" id="ARBA00004651"/>
    </source>
</evidence>
<evidence type="ECO:0000256" key="4">
    <source>
        <dbReference type="ARBA" id="ARBA00005189"/>
    </source>
</evidence>
<dbReference type="AlphaFoldDB" id="A0A556PS29"/>
<evidence type="ECO:0000256" key="5">
    <source>
        <dbReference type="ARBA" id="ARBA00010185"/>
    </source>
</evidence>
<feature type="transmembrane region" description="Helical" evidence="19">
    <location>
        <begin position="132"/>
        <end position="153"/>
    </location>
</feature>
<keyword evidence="13 19" id="KW-1133">Transmembrane helix</keyword>